<dbReference type="InterPro" id="IPR013083">
    <property type="entry name" value="Znf_RING/FYVE/PHD"/>
</dbReference>
<gene>
    <name evidence="4" type="ORF">GPECTOR_4g839</name>
</gene>
<dbReference type="InterPro" id="IPR001841">
    <property type="entry name" value="Znf_RING"/>
</dbReference>
<evidence type="ECO:0000256" key="2">
    <source>
        <dbReference type="SAM" id="MobiDB-lite"/>
    </source>
</evidence>
<accession>A0A150GY59</accession>
<dbReference type="OrthoDB" id="166993at2759"/>
<feature type="compositionally biased region" description="Acidic residues" evidence="2">
    <location>
        <begin position="1683"/>
        <end position="1695"/>
    </location>
</feature>
<dbReference type="STRING" id="33097.A0A150GY59"/>
<dbReference type="EMBL" id="LSYV01000005">
    <property type="protein sequence ID" value="KXZ54769.1"/>
    <property type="molecule type" value="Genomic_DNA"/>
</dbReference>
<name>A0A150GY59_GONPE</name>
<evidence type="ECO:0000313" key="5">
    <source>
        <dbReference type="Proteomes" id="UP000075714"/>
    </source>
</evidence>
<sequence>MDVDVIGAAEPTGMESDLPGPDETPVRAGGQPVAGPDDADGEGIAPPHGPACGLPAGLYYLIGIERESQNMQAVSKPVAQPAEFQRLLQDLISPGSPAPPPNAVPGRLDVDKLNQLGIRPTLLRGRHEDVLQALAVHCRMPSTVAAALRAFAPTGLLLWAPQLAGDGAPATPSSSAGPAALSSACAALTASGSALEAYLVLWAPDEALLRRNQQSPCCSLLRYAHDLAVKDVVLVSKSMLGGFVPDRLLRQQPTKQHRTRFQIVSRTAQQTNADVLQPLQQWPQHSLVAASGLTTAGLSGQAYGLAGHFARSTAGAPSRSSPQEPRAILDSRSQGAALLVQQTLPDSWTMRAKQVPVSPPSSLPGLLQQLLADGYTVKLGRTLLNGIRDFWLRPAQRLQPAGPGEQLPASIQLLRHAFPEVYDRLVAAQLQRQEDEQQLQQRLAEVPQLVRDRQEQELKELQADCLAMIDAWQLDITAADVDMAAASGGSTATATSAAGAAGAAPWQQQHAAAGQGQSGAPASGAGPSGSAGSGSSSEEDLRDLRETLEGFRRAAICPVCREEFQESESHERRPVGIPCNGGIHTVCAECISGLVDHSRRSALSNAIRCPVCRQEHAAASAASWRRNVAVLAAVQQAREVQQKLEQRQQAATQARTAEQEQLARQRQAEERQRLDAMDALSAKWNFRDLRFTREALQGRAGEMQQLYDEGRKLHRRKKDQLSCQHQAMSAEEFAEWFCLKGGEQQGWKFWDVFRKPAKQHKDRVALVLAARALVTEAVKAHTQRQANQFWRAVEREKDRVRAALQPTRAYTATLDTALAQMQGQMEGCRTGGSAAWRASAAGSSGLQYVVESVSFRQPAPVWDHVHQRTRDLPAALLLNVTAPERVPGDRRHAVLSLLPQEQHNVASGSAAPVAELAACLHLGFRLPFDRELLLAQPLPRGRTLVVTTSASPGASDGGGGSSSSGGCCGRGACDSSAGHPTPSTSTTAPAGETQVYIASCSSSQPLERHSLRQVLYRRISVACFDEATRMLVLHSADQQEIKAYIFDEPYGACMERHSLRYGAVLRSGVASMHLVPRRKLLILVTTDGDLHVYDIMNNTFKPTANPPPRLPLGSSPVQLHVTPEGAMALLVYRDEPAGRWAEVTFRTCAVRNQPYLLVQAGGQLLLLPLRISVYARHQTLSALPQGGAPAAGAAAGQREAAGESALREAALANAHLEMLYYTYQKFPAGSSLGSVPACRELWIYGSRPPSASLFAASADERFSDALGGMALYCQALWAKVQQATSKSFDGVQLSFASATQWHDLAAPAPATDLGVWLLRAMCVVPLQLCRCEGNNLYPLSNGRPLQLDEEVNDIRGVAQTVSLGLYDAVFATLSSLPVYAVSSMGSQSVGKSYQLNHFGGCYFDVSGGRCTDGCWLTCRPWVTPTGARVLLVFLDFEGIGSWERTETEDMLLSLLSAALSDLTLFKTHFTWDRYTEQTCRRFNLGAPKVLAMCGPQHSGQVFRGSLVLCLKDCQSSNEQETHDTENFISNLYNSRVTLYSFPFPTEGSFYLRLDEIRDELVAEELGGGALPPRTAMQFSRLVPMLLAKLGHKDWTPLDRDQIHARVDMLREALERACRRGSLAQDGQPPDDAQLADMDTQVPVPDLEPLRVDLWEQPCWLLRAGTAAHVVLEASGPADMDIAATDDDTPDAEADGDGAASDSSASSDSSVSMAGSEIEAAQMRTATIYVPDEGLALLGSATAQPGDVQREIASLRSTYERLFPAQPLTAEQHELHRRNLNAFMAAVVARRSKRTRDWLVCNMRYFTEDPTARDLLQQHATLMAAVAQRLSLCDRACASCHLPCYLPSGHEECHTCLTDHLCTQSCHYCGIAQGQASSSAKGAVAEGSRCTGRAGHPGQHSCGSAHHTCGATCHLFSSARNCRESCCLLPGHEGEHVCDSRNHLCGAKCDLDGCPHECIMPYGQPHTVHQCAAQSCPQQCALCHRRCDHADHFHAMEPGAVHLCGEAHPCREPLTRQAKSCGAAGVCEIRSELQRSETRTFNGVHGSFEYEYLTRQTMLRHSCAKEIPPGRLAHDGACTHSETAVHFCGHPCPSCGYMCTKPHGHAGRHATQHGNMENAAFVAAQEDIDHGERRYRTGEAGIAETCDSFCATQGRGHVHVLPCDPSRCDRDGPGIVDGRRHARAAYRTGGAGAGGAPALDELTHDAYYEAINFECPCAEQQRAEFRLCGVRCGSAEHNNGGDAAPGCLLPLWHVPVTAGTVPEGVARQAGKVTEGGHYVPCVHVGEYGYYATSLIIDSSGSMSTSSARPSNPLVRGNPHFSGLDNLLGVVYEAAYNYISMRSARSTSDLVTHIGFDDRATCTFQDNNPSATVPKLQAIMRSEAALPTEKQLVLHLLGFGSAVNELFLAQLSGIGNGSYHVCRGVATQATVELVAAFGLLAEKPDRRGALLPRTV</sequence>
<dbReference type="GO" id="GO:0008270">
    <property type="term" value="F:zinc ion binding"/>
    <property type="evidence" value="ECO:0007669"/>
    <property type="project" value="UniProtKB-KW"/>
</dbReference>
<feature type="compositionally biased region" description="Low complexity" evidence="2">
    <location>
        <begin position="500"/>
        <end position="525"/>
    </location>
</feature>
<keyword evidence="1" id="KW-0863">Zinc-finger</keyword>
<feature type="domain" description="RING-type" evidence="3">
    <location>
        <begin position="557"/>
        <end position="613"/>
    </location>
</feature>
<keyword evidence="1" id="KW-0862">Zinc</keyword>
<dbReference type="PROSITE" id="PS50089">
    <property type="entry name" value="ZF_RING_2"/>
    <property type="match status" value="1"/>
</dbReference>
<keyword evidence="1" id="KW-0479">Metal-binding</keyword>
<feature type="region of interest" description="Disordered" evidence="2">
    <location>
        <begin position="500"/>
        <end position="541"/>
    </location>
</feature>
<reference evidence="5" key="1">
    <citation type="journal article" date="2016" name="Nat. Commun.">
        <title>The Gonium pectorale genome demonstrates co-option of cell cycle regulation during the evolution of multicellularity.</title>
        <authorList>
            <person name="Hanschen E.R."/>
            <person name="Marriage T.N."/>
            <person name="Ferris P.J."/>
            <person name="Hamaji T."/>
            <person name="Toyoda A."/>
            <person name="Fujiyama A."/>
            <person name="Neme R."/>
            <person name="Noguchi H."/>
            <person name="Minakuchi Y."/>
            <person name="Suzuki M."/>
            <person name="Kawai-Toyooka H."/>
            <person name="Smith D.R."/>
            <person name="Sparks H."/>
            <person name="Anderson J."/>
            <person name="Bakaric R."/>
            <person name="Luria V."/>
            <person name="Karger A."/>
            <person name="Kirschner M.W."/>
            <person name="Durand P.M."/>
            <person name="Michod R.E."/>
            <person name="Nozaki H."/>
            <person name="Olson B.J."/>
        </authorList>
    </citation>
    <scope>NUCLEOTIDE SEQUENCE [LARGE SCALE GENOMIC DNA]</scope>
    <source>
        <strain evidence="5">NIES-2863</strain>
    </source>
</reference>
<dbReference type="SUPFAM" id="SSF69322">
    <property type="entry name" value="Tricorn protease domain 2"/>
    <property type="match status" value="1"/>
</dbReference>
<dbReference type="Gene3D" id="3.40.50.300">
    <property type="entry name" value="P-loop containing nucleotide triphosphate hydrolases"/>
    <property type="match status" value="1"/>
</dbReference>
<dbReference type="SUPFAM" id="SSF52540">
    <property type="entry name" value="P-loop containing nucleoside triphosphate hydrolases"/>
    <property type="match status" value="1"/>
</dbReference>
<keyword evidence="5" id="KW-1185">Reference proteome</keyword>
<dbReference type="PANTHER" id="PTHR22796">
    <property type="entry name" value="URG4-RELATED"/>
    <property type="match status" value="1"/>
</dbReference>
<protein>
    <recommendedName>
        <fullName evidence="3">RING-type domain-containing protein</fullName>
    </recommendedName>
</protein>
<comment type="caution">
    <text evidence="4">The sequence shown here is derived from an EMBL/GenBank/DDBJ whole genome shotgun (WGS) entry which is preliminary data.</text>
</comment>
<evidence type="ECO:0000259" key="3">
    <source>
        <dbReference type="PROSITE" id="PS50089"/>
    </source>
</evidence>
<dbReference type="Proteomes" id="UP000075714">
    <property type="component" value="Unassembled WGS sequence"/>
</dbReference>
<dbReference type="Gene3D" id="3.30.40.10">
    <property type="entry name" value="Zinc/RING finger domain, C3HC4 (zinc finger)"/>
    <property type="match status" value="1"/>
</dbReference>
<evidence type="ECO:0000256" key="1">
    <source>
        <dbReference type="PROSITE-ProRule" id="PRU00175"/>
    </source>
</evidence>
<organism evidence="4 5">
    <name type="scientific">Gonium pectorale</name>
    <name type="common">Green alga</name>
    <dbReference type="NCBI Taxonomy" id="33097"/>
    <lineage>
        <taxon>Eukaryota</taxon>
        <taxon>Viridiplantae</taxon>
        <taxon>Chlorophyta</taxon>
        <taxon>core chlorophytes</taxon>
        <taxon>Chlorophyceae</taxon>
        <taxon>CS clade</taxon>
        <taxon>Chlamydomonadales</taxon>
        <taxon>Volvocaceae</taxon>
        <taxon>Gonium</taxon>
    </lineage>
</organism>
<dbReference type="SUPFAM" id="SSF57850">
    <property type="entry name" value="RING/U-box"/>
    <property type="match status" value="1"/>
</dbReference>
<feature type="region of interest" description="Disordered" evidence="2">
    <location>
        <begin position="1"/>
        <end position="48"/>
    </location>
</feature>
<feature type="compositionally biased region" description="Low complexity" evidence="2">
    <location>
        <begin position="1696"/>
        <end position="1714"/>
    </location>
</feature>
<dbReference type="PANTHER" id="PTHR22796:SF1">
    <property type="entry name" value="VWFA DOMAIN-CONTAINING PROTEIN"/>
    <property type="match status" value="1"/>
</dbReference>
<feature type="region of interest" description="Disordered" evidence="2">
    <location>
        <begin position="1680"/>
        <end position="1714"/>
    </location>
</feature>
<evidence type="ECO:0000313" key="4">
    <source>
        <dbReference type="EMBL" id="KXZ54769.1"/>
    </source>
</evidence>
<proteinExistence type="predicted"/>
<dbReference type="InterPro" id="IPR027417">
    <property type="entry name" value="P-loop_NTPase"/>
</dbReference>